<accession>A0A401YR18</accession>
<dbReference type="InterPro" id="IPR011989">
    <property type="entry name" value="ARM-like"/>
</dbReference>
<dbReference type="AlphaFoldDB" id="A0A401YR18"/>
<evidence type="ECO:0000256" key="1">
    <source>
        <dbReference type="SAM" id="MobiDB-lite"/>
    </source>
</evidence>
<dbReference type="Pfam" id="PF13646">
    <property type="entry name" value="HEAT_2"/>
    <property type="match status" value="1"/>
</dbReference>
<name>A0A401YR18_9ACTN</name>
<reference evidence="2 3" key="1">
    <citation type="submission" date="2018-12" db="EMBL/GenBank/DDBJ databases">
        <title>Draft genome sequence of Embleya hyalina NBRC 13850T.</title>
        <authorList>
            <person name="Komaki H."/>
            <person name="Hosoyama A."/>
            <person name="Kimura A."/>
            <person name="Ichikawa N."/>
            <person name="Tamura T."/>
        </authorList>
    </citation>
    <scope>NUCLEOTIDE SEQUENCE [LARGE SCALE GENOMIC DNA]</scope>
    <source>
        <strain evidence="2 3">NBRC 13850</strain>
    </source>
</reference>
<proteinExistence type="predicted"/>
<evidence type="ECO:0000313" key="2">
    <source>
        <dbReference type="EMBL" id="GCD97054.1"/>
    </source>
</evidence>
<organism evidence="2 3">
    <name type="scientific">Embleya hyalina</name>
    <dbReference type="NCBI Taxonomy" id="516124"/>
    <lineage>
        <taxon>Bacteria</taxon>
        <taxon>Bacillati</taxon>
        <taxon>Actinomycetota</taxon>
        <taxon>Actinomycetes</taxon>
        <taxon>Kitasatosporales</taxon>
        <taxon>Streptomycetaceae</taxon>
        <taxon>Embleya</taxon>
    </lineage>
</organism>
<dbReference type="InterPro" id="IPR004155">
    <property type="entry name" value="PBS_lyase_HEAT"/>
</dbReference>
<dbReference type="RefSeq" id="WP_126639071.1">
    <property type="nucleotide sequence ID" value="NZ_BIFH01000022.1"/>
</dbReference>
<protein>
    <submittedName>
        <fullName evidence="2">Uncharacterized protein</fullName>
    </submittedName>
</protein>
<feature type="region of interest" description="Disordered" evidence="1">
    <location>
        <begin position="260"/>
        <end position="319"/>
    </location>
</feature>
<dbReference type="SUPFAM" id="SSF48371">
    <property type="entry name" value="ARM repeat"/>
    <property type="match status" value="1"/>
</dbReference>
<dbReference type="SMART" id="SM00567">
    <property type="entry name" value="EZ_HEAT"/>
    <property type="match status" value="3"/>
</dbReference>
<comment type="caution">
    <text evidence="2">The sequence shown here is derived from an EMBL/GenBank/DDBJ whole genome shotgun (WGS) entry which is preliminary data.</text>
</comment>
<keyword evidence="3" id="KW-1185">Reference proteome</keyword>
<dbReference type="Proteomes" id="UP000286931">
    <property type="component" value="Unassembled WGS sequence"/>
</dbReference>
<evidence type="ECO:0000313" key="3">
    <source>
        <dbReference type="Proteomes" id="UP000286931"/>
    </source>
</evidence>
<gene>
    <name evidence="2" type="ORF">EHYA_04741</name>
</gene>
<sequence length="319" mass="33806">MPPDVESGAIGELVMVMDHWPLTESAVAMERVIRQSREPALMPLWVTLLAAVPDMPPDCARCLPYLVVDTVASLDEPGVPVALSGVLSDAGRTPDLRRAAAAALGVHGDPAAVEGLRAALVYADSDDGELRALALEAAMALAKLGDTSGSSLSITALHDESPLVRELAVRALDLIRPPGAVRLWAQALGDPDNHVRFSAMWALVEVGTPEAIELVLPLADDPDPDLAENCAVLVGRLIGLSIDPDVDDPPDRARLTAAWRQMNDTGDEGAAPRRRRRGNLTQPRVETREARWSDGGPTARVSGPCPTAASSCLTRCSPR</sequence>
<dbReference type="Pfam" id="PF03130">
    <property type="entry name" value="HEAT_PBS"/>
    <property type="match status" value="1"/>
</dbReference>
<feature type="compositionally biased region" description="Polar residues" evidence="1">
    <location>
        <begin position="308"/>
        <end position="319"/>
    </location>
</feature>
<dbReference type="Gene3D" id="1.25.10.10">
    <property type="entry name" value="Leucine-rich Repeat Variant"/>
    <property type="match status" value="1"/>
</dbReference>
<dbReference type="InterPro" id="IPR016024">
    <property type="entry name" value="ARM-type_fold"/>
</dbReference>
<dbReference type="EMBL" id="BIFH01000022">
    <property type="protein sequence ID" value="GCD97054.1"/>
    <property type="molecule type" value="Genomic_DNA"/>
</dbReference>
<dbReference type="OrthoDB" id="462757at2"/>